<dbReference type="InParanoid" id="A0A1S0TZ88"/>
<dbReference type="RefSeq" id="XP_003141378.2">
    <property type="nucleotide sequence ID" value="XM_003141330.2"/>
</dbReference>
<protein>
    <submittedName>
        <fullName evidence="2">Uncharacterized protein</fullName>
    </submittedName>
</protein>
<proteinExistence type="predicted"/>
<dbReference type="EMBL" id="JH712181">
    <property type="protein sequence ID" value="EFO22688.2"/>
    <property type="molecule type" value="Genomic_DNA"/>
</dbReference>
<evidence type="ECO:0000256" key="1">
    <source>
        <dbReference type="SAM" id="Phobius"/>
    </source>
</evidence>
<dbReference type="KEGG" id="loa:LOAG_05793"/>
<keyword evidence="1" id="KW-0812">Transmembrane</keyword>
<evidence type="ECO:0000313" key="2">
    <source>
        <dbReference type="EMBL" id="EFO22688.2"/>
    </source>
</evidence>
<feature type="transmembrane region" description="Helical" evidence="1">
    <location>
        <begin position="187"/>
        <end position="206"/>
    </location>
</feature>
<dbReference type="AlphaFoldDB" id="A0A1S0TZ88"/>
<keyword evidence="1" id="KW-1133">Transmembrane helix</keyword>
<organism evidence="2">
    <name type="scientific">Loa loa</name>
    <name type="common">Eye worm</name>
    <name type="synonym">Filaria loa</name>
    <dbReference type="NCBI Taxonomy" id="7209"/>
    <lineage>
        <taxon>Eukaryota</taxon>
        <taxon>Metazoa</taxon>
        <taxon>Ecdysozoa</taxon>
        <taxon>Nematoda</taxon>
        <taxon>Chromadorea</taxon>
        <taxon>Rhabditida</taxon>
        <taxon>Spirurina</taxon>
        <taxon>Spiruromorpha</taxon>
        <taxon>Filarioidea</taxon>
        <taxon>Onchocercidae</taxon>
        <taxon>Loa</taxon>
    </lineage>
</organism>
<dbReference type="CTD" id="9943207"/>
<gene>
    <name evidence="2" type="ORF">LOAG_05793</name>
</gene>
<dbReference type="GeneID" id="9943207"/>
<name>A0A1S0TZ88_LOALO</name>
<accession>A0A1S0TZ88</accession>
<keyword evidence="1" id="KW-0472">Membrane</keyword>
<feature type="non-terminal residue" evidence="2">
    <location>
        <position position="229"/>
    </location>
</feature>
<reference evidence="2" key="1">
    <citation type="submission" date="2012-04" db="EMBL/GenBank/DDBJ databases">
        <title>The Genome Sequence of Loa loa.</title>
        <authorList>
            <consortium name="The Broad Institute Genome Sequencing Platform"/>
            <consortium name="Broad Institute Genome Sequencing Center for Infectious Disease"/>
            <person name="Nutman T.B."/>
            <person name="Fink D.L."/>
            <person name="Russ C."/>
            <person name="Young S."/>
            <person name="Zeng Q."/>
            <person name="Gargeya S."/>
            <person name="Alvarado L."/>
            <person name="Berlin A."/>
            <person name="Chapman S.B."/>
            <person name="Chen Z."/>
            <person name="Freedman E."/>
            <person name="Gellesch M."/>
            <person name="Goldberg J."/>
            <person name="Griggs A."/>
            <person name="Gujja S."/>
            <person name="Heilman E.R."/>
            <person name="Heiman D."/>
            <person name="Howarth C."/>
            <person name="Mehta T."/>
            <person name="Neiman D."/>
            <person name="Pearson M."/>
            <person name="Roberts A."/>
            <person name="Saif S."/>
            <person name="Shea T."/>
            <person name="Shenoy N."/>
            <person name="Sisk P."/>
            <person name="Stolte C."/>
            <person name="Sykes S."/>
            <person name="White J."/>
            <person name="Yandava C."/>
            <person name="Haas B."/>
            <person name="Henn M.R."/>
            <person name="Nusbaum C."/>
            <person name="Birren B."/>
        </authorList>
    </citation>
    <scope>NUCLEOTIDE SEQUENCE [LARGE SCALE GENOMIC DNA]</scope>
</reference>
<dbReference type="OrthoDB" id="5791272at2759"/>
<dbReference type="OMA" id="SIYCFWQ"/>
<sequence length="229" mass="26284">MSSIYCFWQKGIEQWAQLYNVSKSSTTEMEYRAASEAFCLEGHPNLGKIVGSLPGSIPRVLMFDYKIRDWLYEMPILMNLTVPGRRIHEMRKIGKINGKLGQVAAMSIQSFIISDCHGSICKYWYSSLGQIAKVTATCIFTSSSDAVAGVFEISRSFLMPTRLKSSAPMPTEGKWRKSVVKHWMEHFMVAIYAFTIAFVFIIKILMEIRIMTLRPDNIPIFVYYFTTFY</sequence>